<evidence type="ECO:0000259" key="6">
    <source>
        <dbReference type="Pfam" id="PF25917"/>
    </source>
</evidence>
<dbReference type="EMBL" id="CP000108">
    <property type="protein sequence ID" value="ABB27319.1"/>
    <property type="molecule type" value="Genomic_DNA"/>
</dbReference>
<dbReference type="Pfam" id="PF25963">
    <property type="entry name" value="Beta-barrel_AAEA"/>
    <property type="match status" value="1"/>
</dbReference>
<keyword evidence="2 5" id="KW-0812">Transmembrane</keyword>
<organism evidence="8">
    <name type="scientific">Chlorobium chlorochromatii (strain CaD3)</name>
    <dbReference type="NCBI Taxonomy" id="340177"/>
    <lineage>
        <taxon>Bacteria</taxon>
        <taxon>Pseudomonadati</taxon>
        <taxon>Chlorobiota</taxon>
        <taxon>Chlorobiia</taxon>
        <taxon>Chlorobiales</taxon>
        <taxon>Chlorobiaceae</taxon>
        <taxon>Chlorobium/Pelodictyon group</taxon>
        <taxon>Chlorobium</taxon>
    </lineage>
</organism>
<dbReference type="Pfam" id="PF25917">
    <property type="entry name" value="BSH_RND"/>
    <property type="match status" value="1"/>
</dbReference>
<evidence type="ECO:0000259" key="7">
    <source>
        <dbReference type="Pfam" id="PF25963"/>
    </source>
</evidence>
<dbReference type="GO" id="GO:0055085">
    <property type="term" value="P:transmembrane transport"/>
    <property type="evidence" value="ECO:0007669"/>
    <property type="project" value="InterPro"/>
</dbReference>
<evidence type="ECO:0000256" key="4">
    <source>
        <dbReference type="ARBA" id="ARBA00023136"/>
    </source>
</evidence>
<dbReference type="GO" id="GO:0016020">
    <property type="term" value="C:membrane"/>
    <property type="evidence" value="ECO:0007669"/>
    <property type="project" value="UniProtKB-SubCell"/>
</dbReference>
<reference evidence="8" key="1">
    <citation type="submission" date="2005-08" db="EMBL/GenBank/DDBJ databases">
        <title>Complete sequence of Chlorobium chlorochromatii CaD3.</title>
        <authorList>
            <person name="Copeland A."/>
            <person name="Lucas S."/>
            <person name="Lapidus A."/>
            <person name="Barry K."/>
            <person name="Detter J.C."/>
            <person name="Glavina T."/>
            <person name="Hammon N."/>
            <person name="Israni S."/>
            <person name="Pitluck S."/>
            <person name="Bryant D."/>
            <person name="Schmutz J."/>
            <person name="Larimer F."/>
            <person name="Land M."/>
            <person name="Kyrpides N."/>
            <person name="Ivanova N."/>
            <person name="Richardson P."/>
        </authorList>
    </citation>
    <scope>NUCLEOTIDE SEQUENCE [LARGE SCALE GENOMIC DNA]</scope>
    <source>
        <strain evidence="8">CaD3</strain>
    </source>
</reference>
<sequence length="342" mass="36694">MADNTTPPEGTNNGSKKSSSPLRMGIIGVLLVSALGVGGSYLYHSMLYEKTDNAQIEGDIYPVISRIAGKVAEVRVRDNQMVARGDTLLTLDRSDELVRLNMMAAELQSAQAAVSVAQSQAEAAHAAVSAAEATNRKEQSDLQRYSKLLKQEVISPAEFDGVKARAEAAAAQLLALRSRYQAAQAELPLKQADALKRQATLQEAELKLSYTALTAPANGRVAKKNVHIGQYVAPGQQLIALVGNNDLWVVANFKETQLEHLVPNQAVIIEVDAYPGKEFSGTIESLSSGTGAKFALLPPDNASGNFVKVTQRVPVKILFTEKLDKRYPLAAGMNVTVAVKVK</sequence>
<evidence type="ECO:0000256" key="1">
    <source>
        <dbReference type="ARBA" id="ARBA00004167"/>
    </source>
</evidence>
<keyword evidence="3 5" id="KW-1133">Transmembrane helix</keyword>
<dbReference type="eggNOG" id="COG1566">
    <property type="taxonomic scope" value="Bacteria"/>
</dbReference>
<dbReference type="STRING" id="340177.Cag_0040"/>
<name>Q3ANU6_CHLCH</name>
<dbReference type="KEGG" id="cch:Cag_0040"/>
<evidence type="ECO:0000313" key="8">
    <source>
        <dbReference type="EMBL" id="ABB27319.1"/>
    </source>
</evidence>
<evidence type="ECO:0000256" key="3">
    <source>
        <dbReference type="ARBA" id="ARBA00022989"/>
    </source>
</evidence>
<dbReference type="AlphaFoldDB" id="Q3ANU6"/>
<accession>Q3ANU6</accession>
<dbReference type="HOGENOM" id="CLU_018816_15_1_10"/>
<evidence type="ECO:0000256" key="2">
    <source>
        <dbReference type="ARBA" id="ARBA00022692"/>
    </source>
</evidence>
<comment type="subcellular location">
    <subcellularLocation>
        <location evidence="1">Membrane</location>
        <topology evidence="1">Single-pass membrane protein</topology>
    </subcellularLocation>
</comment>
<dbReference type="InterPro" id="IPR058625">
    <property type="entry name" value="MdtA-like_BSH"/>
</dbReference>
<dbReference type="OrthoDB" id="9811754at2"/>
<dbReference type="PANTHER" id="PTHR30386:SF26">
    <property type="entry name" value="TRANSPORT PROTEIN COMB"/>
    <property type="match status" value="1"/>
</dbReference>
<dbReference type="Gene3D" id="2.40.50.100">
    <property type="match status" value="1"/>
</dbReference>
<feature type="domain" description="p-hydroxybenzoic acid efflux pump subunit AaeA-like beta-barrel" evidence="7">
    <location>
        <begin position="247"/>
        <end position="339"/>
    </location>
</feature>
<feature type="transmembrane region" description="Helical" evidence="5">
    <location>
        <begin position="22"/>
        <end position="43"/>
    </location>
</feature>
<proteinExistence type="predicted"/>
<dbReference type="InterPro" id="IPR058634">
    <property type="entry name" value="AaeA-lik-b-barrel"/>
</dbReference>
<gene>
    <name evidence="8" type="ordered locus">Cag_0040</name>
</gene>
<keyword evidence="4 5" id="KW-0472">Membrane</keyword>
<dbReference type="Gene3D" id="2.40.30.170">
    <property type="match status" value="1"/>
</dbReference>
<evidence type="ECO:0000256" key="5">
    <source>
        <dbReference type="SAM" id="Phobius"/>
    </source>
</evidence>
<dbReference type="SUPFAM" id="SSF111369">
    <property type="entry name" value="HlyD-like secretion proteins"/>
    <property type="match status" value="1"/>
</dbReference>
<dbReference type="PANTHER" id="PTHR30386">
    <property type="entry name" value="MEMBRANE FUSION SUBUNIT OF EMRAB-TOLC MULTIDRUG EFFLUX PUMP"/>
    <property type="match status" value="1"/>
</dbReference>
<protein>
    <submittedName>
        <fullName evidence="8">Multidrug resistance protein A</fullName>
    </submittedName>
</protein>
<dbReference type="InterPro" id="IPR050739">
    <property type="entry name" value="MFP"/>
</dbReference>
<feature type="domain" description="Multidrug resistance protein MdtA-like barrel-sandwich hybrid" evidence="6">
    <location>
        <begin position="63"/>
        <end position="242"/>
    </location>
</feature>